<dbReference type="AlphaFoldDB" id="A0AB39U411"/>
<sequence>MTEFTDLQPFDKSVVTIYGGTEDKRIALTERFLVHAIYQGDTVALVAPEDRVPHYWETWGVGVTKTDMLDLDEKNRPDLVVAMMPDCDNPYFIAWIANTFSQDGGRVLIVTDKPIDRRYVVHPFALDLDPFVGSTNERMAAARVGDMSTTFFMPLPLNSVAVAKAVLDTRARRALDDTDLGSSSPSDAFILGYKQGAR</sequence>
<reference evidence="1" key="1">
    <citation type="submission" date="2023-07" db="EMBL/GenBank/DDBJ databases">
        <title>Bifidobacterium aquikefiriaerophilum sp. nov. and Bifidobacterium eccum sp. nov., isolated from water kefir.</title>
        <authorList>
            <person name="Breselge S."/>
            <person name="Bellassi P."/>
            <person name="Barcenilla C."/>
            <person name="Alvarez-Ordonez A."/>
            <person name="Morelli L."/>
            <person name="Cotter P.D."/>
        </authorList>
    </citation>
    <scope>NUCLEOTIDE SEQUENCE</scope>
    <source>
        <strain evidence="1">WK041_4_12</strain>
    </source>
</reference>
<organism evidence="1">
    <name type="scientific">Bifidobacterium aquikefiricola</name>
    <dbReference type="NCBI Taxonomy" id="3059038"/>
    <lineage>
        <taxon>Bacteria</taxon>
        <taxon>Bacillati</taxon>
        <taxon>Actinomycetota</taxon>
        <taxon>Actinomycetes</taxon>
        <taxon>Bifidobacteriales</taxon>
        <taxon>Bifidobacteriaceae</taxon>
        <taxon>Bifidobacterium</taxon>
    </lineage>
</organism>
<protein>
    <submittedName>
        <fullName evidence="1">Uncharacterized protein</fullName>
    </submittedName>
</protein>
<name>A0AB39U411_9BIFI</name>
<gene>
    <name evidence="1" type="ORF">QN215_05335</name>
</gene>
<dbReference type="EMBL" id="CP129674">
    <property type="protein sequence ID" value="XDS43733.1"/>
    <property type="molecule type" value="Genomic_DNA"/>
</dbReference>
<evidence type="ECO:0000313" key="1">
    <source>
        <dbReference type="EMBL" id="XDS43733.1"/>
    </source>
</evidence>
<accession>A0AB39U411</accession>
<dbReference type="RefSeq" id="WP_369343328.1">
    <property type="nucleotide sequence ID" value="NZ_CP129674.1"/>
</dbReference>
<dbReference type="KEGG" id="baqk:QN215_05335"/>
<proteinExistence type="predicted"/>